<dbReference type="NCBIfam" id="TIGR04183">
    <property type="entry name" value="Por_Secre_tail"/>
    <property type="match status" value="1"/>
</dbReference>
<keyword evidence="1 2" id="KW-0732">Signal</keyword>
<name>A0A2W1MZU1_9FLAO</name>
<evidence type="ECO:0000256" key="1">
    <source>
        <dbReference type="ARBA" id="ARBA00022729"/>
    </source>
</evidence>
<dbReference type="AlphaFoldDB" id="A0A2W1MZU1"/>
<comment type="caution">
    <text evidence="4">The sequence shown here is derived from an EMBL/GenBank/DDBJ whole genome shotgun (WGS) entry which is preliminary data.</text>
</comment>
<dbReference type="InterPro" id="IPR026444">
    <property type="entry name" value="Secre_tail"/>
</dbReference>
<evidence type="ECO:0000259" key="3">
    <source>
        <dbReference type="PROSITE" id="PS51841"/>
    </source>
</evidence>
<evidence type="ECO:0000256" key="2">
    <source>
        <dbReference type="SAM" id="SignalP"/>
    </source>
</evidence>
<dbReference type="Pfam" id="PF18962">
    <property type="entry name" value="Por_Secre_tail"/>
    <property type="match status" value="1"/>
</dbReference>
<dbReference type="InterPro" id="IPR001322">
    <property type="entry name" value="Lamin_tail_dom"/>
</dbReference>
<organism evidence="4 5">
    <name type="scientific">Putridiphycobacter roseus</name>
    <dbReference type="NCBI Taxonomy" id="2219161"/>
    <lineage>
        <taxon>Bacteria</taxon>
        <taxon>Pseudomonadati</taxon>
        <taxon>Bacteroidota</taxon>
        <taxon>Flavobacteriia</taxon>
        <taxon>Flavobacteriales</taxon>
        <taxon>Crocinitomicaceae</taxon>
        <taxon>Putridiphycobacter</taxon>
    </lineage>
</organism>
<evidence type="ECO:0000313" key="5">
    <source>
        <dbReference type="Proteomes" id="UP000249248"/>
    </source>
</evidence>
<evidence type="ECO:0000313" key="4">
    <source>
        <dbReference type="EMBL" id="PZE16790.1"/>
    </source>
</evidence>
<dbReference type="Pfam" id="PF00932">
    <property type="entry name" value="LTD"/>
    <property type="match status" value="1"/>
</dbReference>
<proteinExistence type="predicted"/>
<accession>A0A2W1MZU1</accession>
<dbReference type="PROSITE" id="PS51841">
    <property type="entry name" value="LTD"/>
    <property type="match status" value="1"/>
</dbReference>
<gene>
    <name evidence="4" type="ORF">DNU06_11070</name>
</gene>
<dbReference type="OrthoDB" id="1056765at2"/>
<feature type="domain" description="LTD" evidence="3">
    <location>
        <begin position="13"/>
        <end position="135"/>
    </location>
</feature>
<dbReference type="Proteomes" id="UP000249248">
    <property type="component" value="Unassembled WGS sequence"/>
</dbReference>
<reference evidence="4 5" key="1">
    <citation type="submission" date="2018-06" db="EMBL/GenBank/DDBJ databases">
        <title>The draft genome sequence of Crocinitomix sp. SM1701.</title>
        <authorList>
            <person name="Zhang X."/>
        </authorList>
    </citation>
    <scope>NUCLEOTIDE SEQUENCE [LARGE SCALE GENOMIC DNA]</scope>
    <source>
        <strain evidence="4 5">SM1701</strain>
    </source>
</reference>
<dbReference type="RefSeq" id="WP_111063399.1">
    <property type="nucleotide sequence ID" value="NZ_JBHUCU010000007.1"/>
</dbReference>
<feature type="chain" id="PRO_5015919249" description="LTD domain-containing protein" evidence="2">
    <location>
        <begin position="20"/>
        <end position="603"/>
    </location>
</feature>
<dbReference type="EMBL" id="QKSB01000006">
    <property type="protein sequence ID" value="PZE16790.1"/>
    <property type="molecule type" value="Genomic_DNA"/>
</dbReference>
<feature type="signal peptide" evidence="2">
    <location>
        <begin position="1"/>
        <end position="19"/>
    </location>
</feature>
<keyword evidence="5" id="KW-1185">Reference proteome</keyword>
<protein>
    <recommendedName>
        <fullName evidence="3">LTD domain-containing protein</fullName>
    </recommendedName>
</protein>
<sequence length="603" mass="65155">MKKLLALMIIILNTIAVNAQCTDLFFSEYIKGSSNNKALEIYNPTNSIIDLSDYTIHKNTNGNATSSINFVLFGNLAPGEVYVVSNSQATGNIPIESDTVSGLTTFNGDDALWLQKISTGDTLDIIGEIGIDPGSSWPVGTGSTLNHTLIRKIGVQGGQTDWTIGATEWDAYPQDMDDSLGFHTTNACIHSCFTTYHSILVSACDNYTSPSGLNYMLSGTFNDTIMNVGGCDSVLTIHLTINHSSSSTDSIVACNSYTWLDGITYTNDNNTATHTLTNAVGCDSVLTIHLTINHSSSSTDSIVACNSYTWLDGITYTNDNNTATHTLTNTVGCDSVITLNLRINLPTSSTIITSHCGAFTDLNGFTWTADTVITNTFVAANGCDSVQTITLTIYELTNTIDVITTCETDYTWLDGNTYTSDNNTATMVYNDANGCDSILTLDLTFNAVDVTVNITPESLSANQNNATYQWLDCNNNYAMVTGQTGQTLAAPTISSYAVEVTYNGCTDTSMCYNAGPNPNGISDFNVFIQVDIFPNPSQTLVTIAWENAPEFDLEIFDITGKKVISKNGIQESKYSFNHKLPSGIYFIKINAEGQSMTQKLIVN</sequence>